<feature type="coiled-coil region" evidence="6">
    <location>
        <begin position="21"/>
        <end position="48"/>
    </location>
</feature>
<dbReference type="Pfam" id="PF00832">
    <property type="entry name" value="Ribosomal_L39"/>
    <property type="match status" value="1"/>
</dbReference>
<sequence>MERNQQIENEYRNVLGFRSLMDSYKDQVATLETKNNELLREKNKMDYEIQRMVKKVDLLELDKARDSERILALEDHLQDLQLGGGRRVTAGADRKKDTDAMDLDVYGDDVMADDDDDDDDVHLGGSLEDSLTENNVVELKRSNRRLERQVRALQQEGGSTTDSNQNMVVLQHLLDDSNRLKAQFEKNYLDVSQERDILQSDMARVRQGIPDSLLDESSSTMSARLNIIDLEKENRKLRDEKAKLEQKVKDVRSTFGKDGIDTLDGLDDFKAQYKQMEQKALLLEQQTKKQLQDINKLLLEKDMLQSQSIDQKDLLLDKERLYSEMKASLAVFEAQEDEPLKQQNAQLQQRTIKQQEQLRELQLKLKKTKEFVIQQDKMLKESKLNGTSGNYDEAVSSLKSELALRDEENDRLKPSNKSFITKVKLGKAQKQNRPLPHWFRLKSDTKIRWNAKRRNWRHTKLNI</sequence>
<dbReference type="PANTHER" id="PTHR19970:SF0">
    <property type="entry name" value="LARGE RIBOSOMAL SUBUNIT PROTEIN EL39"/>
    <property type="match status" value="1"/>
</dbReference>
<evidence type="ECO:0000313" key="8">
    <source>
        <dbReference type="Proteomes" id="UP000078561"/>
    </source>
</evidence>
<dbReference type="OMA" id="QVIISAW"/>
<dbReference type="InParanoid" id="A0A168N7L4"/>
<dbReference type="EMBL" id="LT553043">
    <property type="protein sequence ID" value="SAL99981.1"/>
    <property type="molecule type" value="Genomic_DNA"/>
</dbReference>
<reference evidence="7" key="1">
    <citation type="submission" date="2016-04" db="EMBL/GenBank/DDBJ databases">
        <authorList>
            <person name="Evans L.H."/>
            <person name="Alamgir A."/>
            <person name="Owens N."/>
            <person name="Weber N.D."/>
            <person name="Virtaneva K."/>
            <person name="Barbian K."/>
            <person name="Babar A."/>
            <person name="Rosenke K."/>
        </authorList>
    </citation>
    <scope>NUCLEOTIDE SEQUENCE [LARGE SCALE GENOMIC DNA]</scope>
    <source>
        <strain evidence="7">CBS 101.48</strain>
    </source>
</reference>
<keyword evidence="2" id="KW-0689">Ribosomal protein</keyword>
<name>A0A168N7L4_ABSGL</name>
<dbReference type="InterPro" id="IPR000077">
    <property type="entry name" value="Ribosomal_eL39"/>
</dbReference>
<protein>
    <recommendedName>
        <fullName evidence="4">Large ribosomal subunit protein eL39</fullName>
    </recommendedName>
    <alternativeName>
        <fullName evidence="5">60S ribosomal protein L39</fullName>
    </alternativeName>
</protein>
<dbReference type="STRING" id="4829.A0A168N7L4"/>
<dbReference type="AlphaFoldDB" id="A0A168N7L4"/>
<evidence type="ECO:0000256" key="3">
    <source>
        <dbReference type="ARBA" id="ARBA00023274"/>
    </source>
</evidence>
<evidence type="ECO:0000256" key="2">
    <source>
        <dbReference type="ARBA" id="ARBA00022980"/>
    </source>
</evidence>
<keyword evidence="3" id="KW-0687">Ribonucleoprotein</keyword>
<feature type="coiled-coil region" evidence="6">
    <location>
        <begin position="220"/>
        <end position="286"/>
    </location>
</feature>
<evidence type="ECO:0000313" key="7">
    <source>
        <dbReference type="EMBL" id="SAL99981.1"/>
    </source>
</evidence>
<dbReference type="Proteomes" id="UP000078561">
    <property type="component" value="Unassembled WGS sequence"/>
</dbReference>
<dbReference type="SUPFAM" id="SSF48662">
    <property type="entry name" value="Ribosomal protein L39e"/>
    <property type="match status" value="1"/>
</dbReference>
<keyword evidence="8" id="KW-1185">Reference proteome</keyword>
<dbReference type="GO" id="GO:0006412">
    <property type="term" value="P:translation"/>
    <property type="evidence" value="ECO:0007669"/>
    <property type="project" value="InterPro"/>
</dbReference>
<dbReference type="InterPro" id="IPR023626">
    <property type="entry name" value="Ribosomal_eL39_dom_sf"/>
</dbReference>
<organism evidence="7">
    <name type="scientific">Absidia glauca</name>
    <name type="common">Pin mould</name>
    <dbReference type="NCBI Taxonomy" id="4829"/>
    <lineage>
        <taxon>Eukaryota</taxon>
        <taxon>Fungi</taxon>
        <taxon>Fungi incertae sedis</taxon>
        <taxon>Mucoromycota</taxon>
        <taxon>Mucoromycotina</taxon>
        <taxon>Mucoromycetes</taxon>
        <taxon>Mucorales</taxon>
        <taxon>Cunninghamellaceae</taxon>
        <taxon>Absidia</taxon>
    </lineage>
</organism>
<evidence type="ECO:0000256" key="5">
    <source>
        <dbReference type="ARBA" id="ARBA00035339"/>
    </source>
</evidence>
<evidence type="ECO:0000256" key="6">
    <source>
        <dbReference type="SAM" id="Coils"/>
    </source>
</evidence>
<dbReference type="Gene3D" id="1.10.1620.10">
    <property type="entry name" value="Ribosomal protein L39e"/>
    <property type="match status" value="1"/>
</dbReference>
<dbReference type="OrthoDB" id="49395at2759"/>
<evidence type="ECO:0000256" key="1">
    <source>
        <dbReference type="ARBA" id="ARBA00009339"/>
    </source>
</evidence>
<accession>A0A168N7L4</accession>
<dbReference type="GO" id="GO:0022625">
    <property type="term" value="C:cytosolic large ribosomal subunit"/>
    <property type="evidence" value="ECO:0007669"/>
    <property type="project" value="TreeGrafter"/>
</dbReference>
<dbReference type="PANTHER" id="PTHR19970">
    <property type="entry name" value="RIBOSOMAL PROTEIN L39E"/>
    <property type="match status" value="1"/>
</dbReference>
<comment type="similarity">
    <text evidence="1">Belongs to the eukaryotic ribosomal protein eL39 family.</text>
</comment>
<dbReference type="FunFam" id="1.10.1620.10:FF:000001">
    <property type="entry name" value="60S ribosomal protein-like L39"/>
    <property type="match status" value="1"/>
</dbReference>
<gene>
    <name evidence="7" type="primary">ABSGL_05637.1 scaffold 7188</name>
</gene>
<dbReference type="GO" id="GO:0003735">
    <property type="term" value="F:structural constituent of ribosome"/>
    <property type="evidence" value="ECO:0007669"/>
    <property type="project" value="InterPro"/>
</dbReference>
<evidence type="ECO:0000256" key="4">
    <source>
        <dbReference type="ARBA" id="ARBA00035234"/>
    </source>
</evidence>
<proteinExistence type="inferred from homology"/>
<keyword evidence="6" id="KW-0175">Coiled coil</keyword>